<keyword evidence="4" id="KW-1185">Reference proteome</keyword>
<dbReference type="SMART" id="SM00014">
    <property type="entry name" value="acidPPc"/>
    <property type="match status" value="1"/>
</dbReference>
<evidence type="ECO:0000313" key="4">
    <source>
        <dbReference type="Proteomes" id="UP000011602"/>
    </source>
</evidence>
<dbReference type="SUPFAM" id="SSF48317">
    <property type="entry name" value="Acid phosphatase/Vanadium-dependent haloperoxidase"/>
    <property type="match status" value="1"/>
</dbReference>
<feature type="transmembrane region" description="Helical" evidence="1">
    <location>
        <begin position="57"/>
        <end position="74"/>
    </location>
</feature>
<dbReference type="STRING" id="1227499.C493_16861"/>
<feature type="transmembrane region" description="Helical" evidence="1">
    <location>
        <begin position="190"/>
        <end position="207"/>
    </location>
</feature>
<proteinExistence type="predicted"/>
<protein>
    <submittedName>
        <fullName evidence="3">PA-phosphatase-like phosphoesterase</fullName>
    </submittedName>
</protein>
<dbReference type="RefSeq" id="WP_007260634.1">
    <property type="nucleotide sequence ID" value="NZ_AOHZ01000081.1"/>
</dbReference>
<feature type="transmembrane region" description="Helical" evidence="1">
    <location>
        <begin position="118"/>
        <end position="134"/>
    </location>
</feature>
<dbReference type="PANTHER" id="PTHR14969:SF13">
    <property type="entry name" value="AT30094P"/>
    <property type="match status" value="1"/>
</dbReference>
<feature type="transmembrane region" description="Helical" evidence="1">
    <location>
        <begin position="141"/>
        <end position="160"/>
    </location>
</feature>
<dbReference type="Pfam" id="PF01569">
    <property type="entry name" value="PAP2"/>
    <property type="match status" value="1"/>
</dbReference>
<evidence type="ECO:0000256" key="1">
    <source>
        <dbReference type="SAM" id="Phobius"/>
    </source>
</evidence>
<name>L9WQ49_9EURY</name>
<feature type="transmembrane region" description="Helical" evidence="1">
    <location>
        <begin position="25"/>
        <end position="50"/>
    </location>
</feature>
<dbReference type="InterPro" id="IPR000326">
    <property type="entry name" value="PAP2/HPO"/>
</dbReference>
<feature type="transmembrane region" description="Helical" evidence="1">
    <location>
        <begin position="281"/>
        <end position="302"/>
    </location>
</feature>
<dbReference type="InterPro" id="IPR036938">
    <property type="entry name" value="PAP2/HPO_sf"/>
</dbReference>
<keyword evidence="1" id="KW-1133">Transmembrane helix</keyword>
<gene>
    <name evidence="3" type="ORF">C493_16861</name>
</gene>
<dbReference type="OrthoDB" id="10182at2157"/>
<dbReference type="EMBL" id="AOHZ01000081">
    <property type="protein sequence ID" value="ELY51620.1"/>
    <property type="molecule type" value="Genomic_DNA"/>
</dbReference>
<dbReference type="Proteomes" id="UP000011602">
    <property type="component" value="Unassembled WGS sequence"/>
</dbReference>
<reference evidence="3 4" key="1">
    <citation type="journal article" date="2014" name="PLoS Genet.">
        <title>Phylogenetically driven sequencing of extremely halophilic archaea reveals strategies for static and dynamic osmo-response.</title>
        <authorList>
            <person name="Becker E.A."/>
            <person name="Seitzer P.M."/>
            <person name="Tritt A."/>
            <person name="Larsen D."/>
            <person name="Krusor M."/>
            <person name="Yao A.I."/>
            <person name="Wu D."/>
            <person name="Madern D."/>
            <person name="Eisen J.A."/>
            <person name="Darling A.E."/>
            <person name="Facciotti M.T."/>
        </authorList>
    </citation>
    <scope>NUCLEOTIDE SEQUENCE [LARGE SCALE GENOMIC DNA]</scope>
    <source>
        <strain evidence="3 4">JCM 12255</strain>
    </source>
</reference>
<organism evidence="3 4">
    <name type="scientific">Natronolimnohabitans innermongolicus JCM 12255</name>
    <dbReference type="NCBI Taxonomy" id="1227499"/>
    <lineage>
        <taxon>Archaea</taxon>
        <taxon>Methanobacteriati</taxon>
        <taxon>Methanobacteriota</taxon>
        <taxon>Stenosarchaea group</taxon>
        <taxon>Halobacteria</taxon>
        <taxon>Halobacteriales</taxon>
        <taxon>Natrialbaceae</taxon>
        <taxon>Natronolimnohabitans</taxon>
    </lineage>
</organism>
<sequence>MFSGRRHPVLEPELLEAIVEAIPEWLGALLVPTTYIGSVFVIVPAIILAYWWAPDRLGALIPAFFAYYGLMASIKSLNSATRPDVDPAVGAEVFPELYSTWYGHATAISSTSFPSGNAMVPAVIIGLLIVDLRISTLRRRALVGGFAIATIGFTRLGLGVHYPIDVVGGIALGLGLVGVVLLCRRVFDDGVGAMFVVALVVAFASVWLRSNGFGVPTWDGIQGSNRVLAFGGAVGGLLAWRVGRATEWRYARDALGRVGTFTAVLAVVGVTYAIHTTITHPLVTMCWAAVAFGAIIALPHVVPTRDEFAATLGLDPARGGA</sequence>
<evidence type="ECO:0000259" key="2">
    <source>
        <dbReference type="SMART" id="SM00014"/>
    </source>
</evidence>
<dbReference type="eggNOG" id="arCOG03058">
    <property type="taxonomic scope" value="Archaea"/>
</dbReference>
<feature type="transmembrane region" description="Helical" evidence="1">
    <location>
        <begin position="255"/>
        <end position="275"/>
    </location>
</feature>
<feature type="transmembrane region" description="Helical" evidence="1">
    <location>
        <begin position="227"/>
        <end position="243"/>
    </location>
</feature>
<accession>L9WQ49</accession>
<feature type="domain" description="Phosphatidic acid phosphatase type 2/haloperoxidase" evidence="2">
    <location>
        <begin position="59"/>
        <end position="181"/>
    </location>
</feature>
<dbReference type="AlphaFoldDB" id="L9WQ49"/>
<dbReference type="Gene3D" id="1.20.144.10">
    <property type="entry name" value="Phosphatidic acid phosphatase type 2/haloperoxidase"/>
    <property type="match status" value="1"/>
</dbReference>
<feature type="transmembrane region" description="Helical" evidence="1">
    <location>
        <begin position="166"/>
        <end position="183"/>
    </location>
</feature>
<evidence type="ECO:0000313" key="3">
    <source>
        <dbReference type="EMBL" id="ELY51620.1"/>
    </source>
</evidence>
<keyword evidence="1" id="KW-0472">Membrane</keyword>
<dbReference type="PANTHER" id="PTHR14969">
    <property type="entry name" value="SPHINGOSINE-1-PHOSPHATE PHOSPHOHYDROLASE"/>
    <property type="match status" value="1"/>
</dbReference>
<keyword evidence="1" id="KW-0812">Transmembrane</keyword>
<comment type="caution">
    <text evidence="3">The sequence shown here is derived from an EMBL/GenBank/DDBJ whole genome shotgun (WGS) entry which is preliminary data.</text>
</comment>